<dbReference type="SUPFAM" id="SSF53335">
    <property type="entry name" value="S-adenosyl-L-methionine-dependent methyltransferases"/>
    <property type="match status" value="1"/>
</dbReference>
<keyword evidence="2 5" id="KW-0808">Transferase</keyword>
<dbReference type="InterPro" id="IPR036388">
    <property type="entry name" value="WH-like_DNA-bd_sf"/>
</dbReference>
<organism evidence="5 6">
    <name type="scientific">Calocera viscosa (strain TUFC12733)</name>
    <dbReference type="NCBI Taxonomy" id="1330018"/>
    <lineage>
        <taxon>Eukaryota</taxon>
        <taxon>Fungi</taxon>
        <taxon>Dikarya</taxon>
        <taxon>Basidiomycota</taxon>
        <taxon>Agaricomycotina</taxon>
        <taxon>Dacrymycetes</taxon>
        <taxon>Dacrymycetales</taxon>
        <taxon>Dacrymycetaceae</taxon>
        <taxon>Calocera</taxon>
    </lineage>
</organism>
<dbReference type="GO" id="GO:0032259">
    <property type="term" value="P:methylation"/>
    <property type="evidence" value="ECO:0007669"/>
    <property type="project" value="UniProtKB-KW"/>
</dbReference>
<dbReference type="InterPro" id="IPR016461">
    <property type="entry name" value="COMT-like"/>
</dbReference>
<dbReference type="Proteomes" id="UP000076738">
    <property type="component" value="Unassembled WGS sequence"/>
</dbReference>
<dbReference type="InterPro" id="IPR001077">
    <property type="entry name" value="COMT_C"/>
</dbReference>
<dbReference type="STRING" id="1330018.A0A167FMF0"/>
<dbReference type="AlphaFoldDB" id="A0A167FMF0"/>
<evidence type="ECO:0000256" key="1">
    <source>
        <dbReference type="ARBA" id="ARBA00022603"/>
    </source>
</evidence>
<dbReference type="EMBL" id="KV417373">
    <property type="protein sequence ID" value="KZO89654.1"/>
    <property type="molecule type" value="Genomic_DNA"/>
</dbReference>
<reference evidence="5 6" key="1">
    <citation type="journal article" date="2016" name="Mol. Biol. Evol.">
        <title>Comparative Genomics of Early-Diverging Mushroom-Forming Fungi Provides Insights into the Origins of Lignocellulose Decay Capabilities.</title>
        <authorList>
            <person name="Nagy L.G."/>
            <person name="Riley R."/>
            <person name="Tritt A."/>
            <person name="Adam C."/>
            <person name="Daum C."/>
            <person name="Floudas D."/>
            <person name="Sun H."/>
            <person name="Yadav J.S."/>
            <person name="Pangilinan J."/>
            <person name="Larsson K.H."/>
            <person name="Matsuura K."/>
            <person name="Barry K."/>
            <person name="Labutti K."/>
            <person name="Kuo R."/>
            <person name="Ohm R.A."/>
            <person name="Bhattacharya S.S."/>
            <person name="Shirouzu T."/>
            <person name="Yoshinaga Y."/>
            <person name="Martin F.M."/>
            <person name="Grigoriev I.V."/>
            <person name="Hibbett D.S."/>
        </authorList>
    </citation>
    <scope>NUCLEOTIDE SEQUENCE [LARGE SCALE GENOMIC DNA]</scope>
    <source>
        <strain evidence="5 6">TUFC12733</strain>
    </source>
</reference>
<evidence type="ECO:0000313" key="5">
    <source>
        <dbReference type="EMBL" id="KZO89654.1"/>
    </source>
</evidence>
<evidence type="ECO:0000313" key="6">
    <source>
        <dbReference type="Proteomes" id="UP000076738"/>
    </source>
</evidence>
<dbReference type="PANTHER" id="PTHR43712">
    <property type="entry name" value="PUTATIVE (AFU_ORTHOLOGUE AFUA_4G14580)-RELATED"/>
    <property type="match status" value="1"/>
</dbReference>
<accession>A0A167FMF0</accession>
<dbReference type="InterPro" id="IPR029063">
    <property type="entry name" value="SAM-dependent_MTases_sf"/>
</dbReference>
<gene>
    <name evidence="5" type="ORF">CALVIDRAFT_603502</name>
</gene>
<evidence type="ECO:0000256" key="2">
    <source>
        <dbReference type="ARBA" id="ARBA00022679"/>
    </source>
</evidence>
<dbReference type="Pfam" id="PF00891">
    <property type="entry name" value="Methyltransf_2"/>
    <property type="match status" value="1"/>
</dbReference>
<dbReference type="Gene3D" id="3.40.50.150">
    <property type="entry name" value="Vaccinia Virus protein VP39"/>
    <property type="match status" value="1"/>
</dbReference>
<keyword evidence="3" id="KW-0949">S-adenosyl-L-methionine</keyword>
<proteinExistence type="predicted"/>
<dbReference type="PROSITE" id="PS51683">
    <property type="entry name" value="SAM_OMT_II"/>
    <property type="match status" value="1"/>
</dbReference>
<dbReference type="Gene3D" id="1.10.10.10">
    <property type="entry name" value="Winged helix-like DNA-binding domain superfamily/Winged helix DNA-binding domain"/>
    <property type="match status" value="1"/>
</dbReference>
<name>A0A167FMF0_CALVF</name>
<protein>
    <submittedName>
        <fullName evidence="5">S-adenosyl-L-methionine-dependent methyltransferase</fullName>
    </submittedName>
</protein>
<feature type="domain" description="O-methyltransferase C-terminal" evidence="4">
    <location>
        <begin position="198"/>
        <end position="364"/>
    </location>
</feature>
<keyword evidence="1 5" id="KW-0489">Methyltransferase</keyword>
<evidence type="ECO:0000259" key="4">
    <source>
        <dbReference type="Pfam" id="PF00891"/>
    </source>
</evidence>
<evidence type="ECO:0000256" key="3">
    <source>
        <dbReference type="ARBA" id="ARBA00022691"/>
    </source>
</evidence>
<dbReference type="GO" id="GO:0008171">
    <property type="term" value="F:O-methyltransferase activity"/>
    <property type="evidence" value="ECO:0007669"/>
    <property type="project" value="InterPro"/>
</dbReference>
<keyword evidence="6" id="KW-1185">Reference proteome</keyword>
<dbReference type="PANTHER" id="PTHR43712:SF2">
    <property type="entry name" value="O-METHYLTRANSFERASE CICE"/>
    <property type="match status" value="1"/>
</dbReference>
<dbReference type="OrthoDB" id="1606438at2759"/>
<sequence>MDSPSAMELDTLLSSLITAISALKTSMETQGFPPFRSDDLTPHPLDAGIPDPVSFYARRAIVGLCQQITILVQDPAERSLVDHFRFVIPGCLAAATETSPSIAETVLAAGSEGISLKEVSEKTGVDAIKLRSISRMLANGGYLKEVSVGHVVPTRLTRSLAPGGGPVVEMNGIIPGYAPPATIVPQVLHMPSDALHPTAFEEFFKTPFFSWLENNPLELKRFHRGMTEIENHLDKGILVDVHLDDLGPAITLVDIGAGHGGLVMQFLKRHPGWKAILQDRAEVIPEARQFWQDNMPEALDTGRISFLPHSFFEPTPLPPAPEDYPYVFLIKAVLHNWPDDTVKLMLQNLVPAAPPGTKLLIVNFTPSIPDGAHSLTVEDFFKKIKGKSMREVQKLSLPVPMPLNVGFGAGAEYVSNIDVLMMLLLNSRARTTEDFKELLESTSWRLEGSTQLRGASSVLRAYRV</sequence>